<name>A0A0R0CKQ1_9GAMM</name>
<evidence type="ECO:0000313" key="2">
    <source>
        <dbReference type="EMBL" id="KRG70197.1"/>
    </source>
</evidence>
<proteinExistence type="predicted"/>
<sequence length="148" mass="16940">MMAALVLRDVHVPSAPAWWPLAPGWWLLLAALVLLLAGWALMAWRRSRRRRRHRQLFDASQRGSPSEQVAAMSELLRRASRRADARADRLHGEAWLRFLDGDHGQSFSQGPGRLLLDGGFQPTVEADAVERLRMLARPRFLALMEKRR</sequence>
<accession>A0A0R0CKQ1</accession>
<comment type="caution">
    <text evidence="2">The sequence shown here is derived from an EMBL/GenBank/DDBJ whole genome shotgun (WGS) entry which is preliminary data.</text>
</comment>
<protein>
    <submittedName>
        <fullName evidence="2">Membrane protein</fullName>
    </submittedName>
</protein>
<dbReference type="AlphaFoldDB" id="A0A0R0CKQ1"/>
<dbReference type="InterPro" id="IPR025489">
    <property type="entry name" value="DUF4381"/>
</dbReference>
<dbReference type="Pfam" id="PF14316">
    <property type="entry name" value="DUF4381"/>
    <property type="match status" value="1"/>
</dbReference>
<dbReference type="EMBL" id="LDJL01000007">
    <property type="protein sequence ID" value="KRG70197.1"/>
    <property type="molecule type" value="Genomic_DNA"/>
</dbReference>
<organism evidence="2 3">
    <name type="scientific">Pseudoxanthomonas dokdonensis</name>
    <dbReference type="NCBI Taxonomy" id="344882"/>
    <lineage>
        <taxon>Bacteria</taxon>
        <taxon>Pseudomonadati</taxon>
        <taxon>Pseudomonadota</taxon>
        <taxon>Gammaproteobacteria</taxon>
        <taxon>Lysobacterales</taxon>
        <taxon>Lysobacteraceae</taxon>
        <taxon>Pseudoxanthomonas</taxon>
    </lineage>
</organism>
<keyword evidence="3" id="KW-1185">Reference proteome</keyword>
<keyword evidence="1" id="KW-0812">Transmembrane</keyword>
<dbReference type="PATRIC" id="fig|344882.3.peg.2828"/>
<reference evidence="2 3" key="1">
    <citation type="submission" date="2015-05" db="EMBL/GenBank/DDBJ databases">
        <title>Genome sequencing and analysis of members of genus Stenotrophomonas.</title>
        <authorList>
            <person name="Patil P.P."/>
            <person name="Midha S."/>
            <person name="Patil P.B."/>
        </authorList>
    </citation>
    <scope>NUCLEOTIDE SEQUENCE [LARGE SCALE GENOMIC DNA]</scope>
    <source>
        <strain evidence="2 3">DSM 21858</strain>
    </source>
</reference>
<evidence type="ECO:0000313" key="3">
    <source>
        <dbReference type="Proteomes" id="UP000052052"/>
    </source>
</evidence>
<dbReference type="STRING" id="344882.ABB29_07420"/>
<gene>
    <name evidence="2" type="ORF">ABB29_07420</name>
</gene>
<feature type="transmembrane region" description="Helical" evidence="1">
    <location>
        <begin position="24"/>
        <end position="44"/>
    </location>
</feature>
<evidence type="ECO:0000256" key="1">
    <source>
        <dbReference type="SAM" id="Phobius"/>
    </source>
</evidence>
<dbReference type="OrthoDB" id="283083at2"/>
<keyword evidence="1" id="KW-0472">Membrane</keyword>
<dbReference type="Proteomes" id="UP000052052">
    <property type="component" value="Unassembled WGS sequence"/>
</dbReference>
<keyword evidence="1" id="KW-1133">Transmembrane helix</keyword>